<protein>
    <submittedName>
        <fullName evidence="1">Uncharacterized protein</fullName>
    </submittedName>
</protein>
<reference evidence="1" key="1">
    <citation type="submission" date="2014-09" db="EMBL/GenBank/DDBJ databases">
        <authorList>
            <person name="Magalhaes I.L.F."/>
            <person name="Oliveira U."/>
            <person name="Santos F.R."/>
            <person name="Vidigal T.H.D.A."/>
            <person name="Brescovit A.D."/>
            <person name="Santos A.J."/>
        </authorList>
    </citation>
    <scope>NUCLEOTIDE SEQUENCE</scope>
    <source>
        <tissue evidence="1">Shoot tissue taken approximately 20 cm above the soil surface</tissue>
    </source>
</reference>
<evidence type="ECO:0000313" key="1">
    <source>
        <dbReference type="EMBL" id="JAD50892.1"/>
    </source>
</evidence>
<organism evidence="1">
    <name type="scientific">Arundo donax</name>
    <name type="common">Giant reed</name>
    <name type="synonym">Donax arundinaceus</name>
    <dbReference type="NCBI Taxonomy" id="35708"/>
    <lineage>
        <taxon>Eukaryota</taxon>
        <taxon>Viridiplantae</taxon>
        <taxon>Streptophyta</taxon>
        <taxon>Embryophyta</taxon>
        <taxon>Tracheophyta</taxon>
        <taxon>Spermatophyta</taxon>
        <taxon>Magnoliopsida</taxon>
        <taxon>Liliopsida</taxon>
        <taxon>Poales</taxon>
        <taxon>Poaceae</taxon>
        <taxon>PACMAD clade</taxon>
        <taxon>Arundinoideae</taxon>
        <taxon>Arundineae</taxon>
        <taxon>Arundo</taxon>
    </lineage>
</organism>
<dbReference type="EMBL" id="GBRH01247003">
    <property type="protein sequence ID" value="JAD50892.1"/>
    <property type="molecule type" value="Transcribed_RNA"/>
</dbReference>
<proteinExistence type="predicted"/>
<sequence>MTLSHTLNNIPEL</sequence>
<name>A0A0A9AUW2_ARUDO</name>
<accession>A0A0A9AUW2</accession>
<reference evidence="1" key="2">
    <citation type="journal article" date="2015" name="Data Brief">
        <title>Shoot transcriptome of the giant reed, Arundo donax.</title>
        <authorList>
            <person name="Barrero R.A."/>
            <person name="Guerrero F.D."/>
            <person name="Moolhuijzen P."/>
            <person name="Goolsby J.A."/>
            <person name="Tidwell J."/>
            <person name="Bellgard S.E."/>
            <person name="Bellgard M.I."/>
        </authorList>
    </citation>
    <scope>NUCLEOTIDE SEQUENCE</scope>
    <source>
        <tissue evidence="1">Shoot tissue taken approximately 20 cm above the soil surface</tissue>
    </source>
</reference>